<keyword evidence="2" id="KW-1185">Reference proteome</keyword>
<accession>A0A3P7V8X5</accession>
<proteinExistence type="predicted"/>
<evidence type="ECO:0000313" key="2">
    <source>
        <dbReference type="Proteomes" id="UP000268014"/>
    </source>
</evidence>
<protein>
    <submittedName>
        <fullName evidence="1">Uncharacterized protein</fullName>
    </submittedName>
</protein>
<evidence type="ECO:0000313" key="1">
    <source>
        <dbReference type="EMBL" id="VDO31354.1"/>
    </source>
</evidence>
<sequence length="40" mass="4613">MECGVLRTWFCKVSLTVENRLNTKNDIIDKNLVKTNGTEE</sequence>
<organism evidence="1 2">
    <name type="scientific">Haemonchus placei</name>
    <name type="common">Barber's pole worm</name>
    <dbReference type="NCBI Taxonomy" id="6290"/>
    <lineage>
        <taxon>Eukaryota</taxon>
        <taxon>Metazoa</taxon>
        <taxon>Ecdysozoa</taxon>
        <taxon>Nematoda</taxon>
        <taxon>Chromadorea</taxon>
        <taxon>Rhabditida</taxon>
        <taxon>Rhabditina</taxon>
        <taxon>Rhabditomorpha</taxon>
        <taxon>Strongyloidea</taxon>
        <taxon>Trichostrongylidae</taxon>
        <taxon>Haemonchus</taxon>
    </lineage>
</organism>
<dbReference type="AlphaFoldDB" id="A0A3P7V8X5"/>
<dbReference type="Proteomes" id="UP000268014">
    <property type="component" value="Unassembled WGS sequence"/>
</dbReference>
<gene>
    <name evidence="1" type="ORF">HPLM_LOCUS7248</name>
</gene>
<reference evidence="1 2" key="1">
    <citation type="submission" date="2018-11" db="EMBL/GenBank/DDBJ databases">
        <authorList>
            <consortium name="Pathogen Informatics"/>
        </authorList>
    </citation>
    <scope>NUCLEOTIDE SEQUENCE [LARGE SCALE GENOMIC DNA]</scope>
    <source>
        <strain evidence="1 2">MHpl1</strain>
    </source>
</reference>
<name>A0A3P7V8X5_HAEPC</name>
<dbReference type="EMBL" id="UZAF01016627">
    <property type="protein sequence ID" value="VDO31354.1"/>
    <property type="molecule type" value="Genomic_DNA"/>
</dbReference>